<organism evidence="1 2">
    <name type="scientific">Armillaria tabescens</name>
    <name type="common">Ringless honey mushroom</name>
    <name type="synonym">Agaricus tabescens</name>
    <dbReference type="NCBI Taxonomy" id="1929756"/>
    <lineage>
        <taxon>Eukaryota</taxon>
        <taxon>Fungi</taxon>
        <taxon>Dikarya</taxon>
        <taxon>Basidiomycota</taxon>
        <taxon>Agaricomycotina</taxon>
        <taxon>Agaricomycetes</taxon>
        <taxon>Agaricomycetidae</taxon>
        <taxon>Agaricales</taxon>
        <taxon>Marasmiineae</taxon>
        <taxon>Physalacriaceae</taxon>
        <taxon>Desarmillaria</taxon>
    </lineage>
</organism>
<evidence type="ECO:0000313" key="1">
    <source>
        <dbReference type="EMBL" id="KAK0461713.1"/>
    </source>
</evidence>
<protein>
    <recommendedName>
        <fullName evidence="3">RRM domain-containing protein</fullName>
    </recommendedName>
</protein>
<evidence type="ECO:0008006" key="3">
    <source>
        <dbReference type="Google" id="ProtNLM"/>
    </source>
</evidence>
<keyword evidence="2" id="KW-1185">Reference proteome</keyword>
<name>A0AA39TP93_ARMTA</name>
<dbReference type="AlphaFoldDB" id="A0AA39TP93"/>
<dbReference type="EMBL" id="JAUEPS010000010">
    <property type="protein sequence ID" value="KAK0461713.1"/>
    <property type="molecule type" value="Genomic_DNA"/>
</dbReference>
<dbReference type="Proteomes" id="UP001175211">
    <property type="component" value="Unassembled WGS sequence"/>
</dbReference>
<dbReference type="GO" id="GO:0003676">
    <property type="term" value="F:nucleic acid binding"/>
    <property type="evidence" value="ECO:0007669"/>
    <property type="project" value="InterPro"/>
</dbReference>
<evidence type="ECO:0000313" key="2">
    <source>
        <dbReference type="Proteomes" id="UP001175211"/>
    </source>
</evidence>
<dbReference type="SUPFAM" id="SSF54928">
    <property type="entry name" value="RNA-binding domain, RBD"/>
    <property type="match status" value="1"/>
</dbReference>
<comment type="caution">
    <text evidence="1">The sequence shown here is derived from an EMBL/GenBank/DDBJ whole genome shotgun (WGS) entry which is preliminary data.</text>
</comment>
<proteinExistence type="predicted"/>
<accession>A0AA39TP93</accession>
<dbReference type="GeneID" id="85350243"/>
<reference evidence="1" key="1">
    <citation type="submission" date="2023-06" db="EMBL/GenBank/DDBJ databases">
        <authorList>
            <consortium name="Lawrence Berkeley National Laboratory"/>
            <person name="Ahrendt S."/>
            <person name="Sahu N."/>
            <person name="Indic B."/>
            <person name="Wong-Bajracharya J."/>
            <person name="Merenyi Z."/>
            <person name="Ke H.-M."/>
            <person name="Monk M."/>
            <person name="Kocsube S."/>
            <person name="Drula E."/>
            <person name="Lipzen A."/>
            <person name="Balint B."/>
            <person name="Henrissat B."/>
            <person name="Andreopoulos B."/>
            <person name="Martin F.M."/>
            <person name="Harder C.B."/>
            <person name="Rigling D."/>
            <person name="Ford K.L."/>
            <person name="Foster G.D."/>
            <person name="Pangilinan J."/>
            <person name="Papanicolaou A."/>
            <person name="Barry K."/>
            <person name="LaButti K."/>
            <person name="Viragh M."/>
            <person name="Koriabine M."/>
            <person name="Yan M."/>
            <person name="Riley R."/>
            <person name="Champramary S."/>
            <person name="Plett K.L."/>
            <person name="Tsai I.J."/>
            <person name="Slot J."/>
            <person name="Sipos G."/>
            <person name="Plett J."/>
            <person name="Nagy L.G."/>
            <person name="Grigoriev I.V."/>
        </authorList>
    </citation>
    <scope>NUCLEOTIDE SEQUENCE</scope>
    <source>
        <strain evidence="1">CCBAS 213</strain>
    </source>
</reference>
<gene>
    <name evidence="1" type="ORF">EV420DRAFT_124659</name>
</gene>
<dbReference type="InterPro" id="IPR035979">
    <property type="entry name" value="RBD_domain_sf"/>
</dbReference>
<sequence length="415" mass="47258">MLGLGRALCHRRSVLSRYLSSSSPNDQYSFRRIVRVDNIPQQLGLDLGAIDDFLQASPVERIEPREDRSMLVHCFSEEMANRYIETHNGRQDVTLTLDETPCQPISSYAVANMGLLFMTRCLMIQNIPSTVKMQNIAEFFQPYTMHSYKIDEEKSCVHVRFLDIHKTRYAYSAFCHVSNSQFGGARASFANDFIGDAYMYPRWYMKERDLYPLRTVIIRDIADAQTYFRCRNAVIEFDVDPVTLARFKQRKTMLVTFQMSTTAQRFFDSFAPLAEQLGVTVSMAGGTNPRLVTPALLTAYDLGVNRTLHLRINRTHLNLAFMNMFARFGDIARTSVHFPEDPNSTEGDLFIEFQNILGALRALVQLSQGANVTFADLHGAPMNFRSASQLKPVTLKYTPNVSASRWAARHGHVDI</sequence>
<dbReference type="RefSeq" id="XP_060333451.1">
    <property type="nucleotide sequence ID" value="XM_060466695.1"/>
</dbReference>